<evidence type="ECO:0000313" key="3">
    <source>
        <dbReference type="Proteomes" id="UP000288983"/>
    </source>
</evidence>
<accession>A0A443ZJS6</accession>
<protein>
    <recommendedName>
        <fullName evidence="1">Cellulose biosynthesis protein BcsE</fullName>
    </recommendedName>
</protein>
<organism evidence="2 3">
    <name type="scientific">Pseudomonas alkylphenolica</name>
    <dbReference type="NCBI Taxonomy" id="237609"/>
    <lineage>
        <taxon>Bacteria</taxon>
        <taxon>Pseudomonadati</taxon>
        <taxon>Pseudomonadota</taxon>
        <taxon>Gammaproteobacteria</taxon>
        <taxon>Pseudomonadales</taxon>
        <taxon>Pseudomonadaceae</taxon>
        <taxon>Pseudomonas</taxon>
    </lineage>
</organism>
<dbReference type="AlphaFoldDB" id="A0A443ZJS6"/>
<evidence type="ECO:0000256" key="1">
    <source>
        <dbReference type="NCBIfam" id="TIGR03369"/>
    </source>
</evidence>
<reference evidence="2 3" key="1">
    <citation type="submission" date="2018-06" db="EMBL/GenBank/DDBJ databases">
        <title>Bacteria isolated from soil of Wuhan.</title>
        <authorList>
            <person name="Wei X."/>
            <person name="Chunhua H."/>
        </authorList>
    </citation>
    <scope>NUCLEOTIDE SEQUENCE [LARGE SCALE GENOMIC DNA]</scope>
    <source>
        <strain evidence="3">xwS2</strain>
    </source>
</reference>
<dbReference type="RefSeq" id="WP_128325634.1">
    <property type="nucleotide sequence ID" value="NZ_QJRG01000048.1"/>
</dbReference>
<dbReference type="GO" id="GO:0035438">
    <property type="term" value="F:cyclic-di-GMP binding"/>
    <property type="evidence" value="ECO:0007669"/>
    <property type="project" value="InterPro"/>
</dbReference>
<dbReference type="Proteomes" id="UP000288983">
    <property type="component" value="Unassembled WGS sequence"/>
</dbReference>
<dbReference type="EMBL" id="QJRG01000048">
    <property type="protein sequence ID" value="RWU19150.1"/>
    <property type="molecule type" value="Genomic_DNA"/>
</dbReference>
<dbReference type="InterPro" id="IPR017745">
    <property type="entry name" value="BcsE"/>
</dbReference>
<proteinExistence type="predicted"/>
<evidence type="ECO:0000313" key="2">
    <source>
        <dbReference type="EMBL" id="RWU19150.1"/>
    </source>
</evidence>
<sequence>MPSWRWSLHASTPVLPGLPDRQVEMRTGGLYWLTCETPETANRLCTQLLTGLPASQRAFLVNAAGDSRDLVKGIPDHFGPGQLTLFDLPAMSPKRLIEALRQDVPRVRDGEGALWLVRVPLKGLDERVSQKLGQWCVRIQDWLRSVGSTLLVVGDAPPPALLDILLRYNDNLSGLAQAYIGQGARHLLVHFWSNDVGVNGPHDFLLIDEGTGFRVSSLPEDGRVLPASNDQRQVLAQTAVLGAEAPPTAHWQLFDDPDAVLEQGMDAQAATIIFALDSTDDVNALAVRLYQLRSHCGRSVKLVVREVLQSLRQHEEQLLLASGANLIVPQGTPFLRFLTLVRSIQGQRWQRTLAAEPSSLLARLQPLQVRGSLSPKAFANAVKKMTDNTAGTEVRHQLLRLQPLPRLSPTVVLQQLQLRRYGDIACVAGDNLYLFLFACNPPLVEAALRNIFRLPWQGVIAGYESVVPSQVLALPEFQSEEVAPVDTVAQAPVHVQPDVEVFRPLQPQKVSLQALGARQ</sequence>
<dbReference type="Pfam" id="PF10995">
    <property type="entry name" value="CBP_BcsE"/>
    <property type="match status" value="1"/>
</dbReference>
<comment type="caution">
    <text evidence="2">The sequence shown here is derived from an EMBL/GenBank/DDBJ whole genome shotgun (WGS) entry which is preliminary data.</text>
</comment>
<gene>
    <name evidence="2" type="primary">bcsE</name>
    <name evidence="2" type="ORF">DM813_22825</name>
</gene>
<dbReference type="NCBIfam" id="TIGR03369">
    <property type="entry name" value="cellulose_bcsE"/>
    <property type="match status" value="1"/>
</dbReference>
<dbReference type="OrthoDB" id="5840260at2"/>
<name>A0A443ZJS6_9PSED</name>